<reference evidence="1" key="1">
    <citation type="journal article" date="2023" name="Science">
        <title>Genome structures resolve the early diversification of teleost fishes.</title>
        <authorList>
            <person name="Parey E."/>
            <person name="Louis A."/>
            <person name="Montfort J."/>
            <person name="Bouchez O."/>
            <person name="Roques C."/>
            <person name="Iampietro C."/>
            <person name="Lluch J."/>
            <person name="Castinel A."/>
            <person name="Donnadieu C."/>
            <person name="Desvignes T."/>
            <person name="Floi Bucao C."/>
            <person name="Jouanno E."/>
            <person name="Wen M."/>
            <person name="Mejri S."/>
            <person name="Dirks R."/>
            <person name="Jansen H."/>
            <person name="Henkel C."/>
            <person name="Chen W.J."/>
            <person name="Zahm M."/>
            <person name="Cabau C."/>
            <person name="Klopp C."/>
            <person name="Thompson A.W."/>
            <person name="Robinson-Rechavi M."/>
            <person name="Braasch I."/>
            <person name="Lecointre G."/>
            <person name="Bobe J."/>
            <person name="Postlethwait J.H."/>
            <person name="Berthelot C."/>
            <person name="Roest Crollius H."/>
            <person name="Guiguen Y."/>
        </authorList>
    </citation>
    <scope>NUCLEOTIDE SEQUENCE</scope>
    <source>
        <strain evidence="1">NC1722</strain>
    </source>
</reference>
<sequence length="95" mass="10565">MWAAAITMVPPNVPIASQWMWLHPLFKPQEAADCNSSTASKEPVDCTEFPVLIDTVTHEHLGRSCKVKVATVVRTGSVDHFPKRHNKSPTFRLAV</sequence>
<comment type="caution">
    <text evidence="1">The sequence shown here is derived from an EMBL/GenBank/DDBJ whole genome shotgun (WGS) entry which is preliminary data.</text>
</comment>
<gene>
    <name evidence="1" type="ORF">AAFF_G00092020</name>
</gene>
<dbReference type="AlphaFoldDB" id="A0AAD7T2L6"/>
<keyword evidence="2" id="KW-1185">Reference proteome</keyword>
<proteinExistence type="predicted"/>
<evidence type="ECO:0000313" key="2">
    <source>
        <dbReference type="Proteomes" id="UP001221898"/>
    </source>
</evidence>
<protein>
    <submittedName>
        <fullName evidence="1">Uncharacterized protein</fullName>
    </submittedName>
</protein>
<dbReference type="EMBL" id="JAINUG010000016">
    <property type="protein sequence ID" value="KAJ8413206.1"/>
    <property type="molecule type" value="Genomic_DNA"/>
</dbReference>
<accession>A0AAD7T2L6</accession>
<dbReference type="Proteomes" id="UP001221898">
    <property type="component" value="Unassembled WGS sequence"/>
</dbReference>
<organism evidence="1 2">
    <name type="scientific">Aldrovandia affinis</name>
    <dbReference type="NCBI Taxonomy" id="143900"/>
    <lineage>
        <taxon>Eukaryota</taxon>
        <taxon>Metazoa</taxon>
        <taxon>Chordata</taxon>
        <taxon>Craniata</taxon>
        <taxon>Vertebrata</taxon>
        <taxon>Euteleostomi</taxon>
        <taxon>Actinopterygii</taxon>
        <taxon>Neopterygii</taxon>
        <taxon>Teleostei</taxon>
        <taxon>Notacanthiformes</taxon>
        <taxon>Halosauridae</taxon>
        <taxon>Aldrovandia</taxon>
    </lineage>
</organism>
<evidence type="ECO:0000313" key="1">
    <source>
        <dbReference type="EMBL" id="KAJ8413206.1"/>
    </source>
</evidence>
<name>A0AAD7T2L6_9TELE</name>